<keyword evidence="4" id="KW-0808">Transferase</keyword>
<comment type="caution">
    <text evidence="12">The sequence shown here is derived from an EMBL/GenBank/DDBJ whole genome shotgun (WGS) entry which is preliminary data.</text>
</comment>
<dbReference type="InterPro" id="IPR050482">
    <property type="entry name" value="Sensor_HK_TwoCompSys"/>
</dbReference>
<dbReference type="InterPro" id="IPR003594">
    <property type="entry name" value="HATPase_dom"/>
</dbReference>
<keyword evidence="5" id="KW-0547">Nucleotide-binding</keyword>
<keyword evidence="6 12" id="KW-0418">Kinase</keyword>
<feature type="domain" description="Signal transduction histidine kinase subgroup 3 dimerisation and phosphoacceptor" evidence="11">
    <location>
        <begin position="220"/>
        <end position="286"/>
    </location>
</feature>
<evidence type="ECO:0000256" key="2">
    <source>
        <dbReference type="ARBA" id="ARBA00012438"/>
    </source>
</evidence>
<organism evidence="12 13">
    <name type="scientific">Actinomadura vinacea</name>
    <dbReference type="NCBI Taxonomy" id="115336"/>
    <lineage>
        <taxon>Bacteria</taxon>
        <taxon>Bacillati</taxon>
        <taxon>Actinomycetota</taxon>
        <taxon>Actinomycetes</taxon>
        <taxon>Streptosporangiales</taxon>
        <taxon>Thermomonosporaceae</taxon>
        <taxon>Actinomadura</taxon>
    </lineage>
</organism>
<evidence type="ECO:0000256" key="6">
    <source>
        <dbReference type="ARBA" id="ARBA00022777"/>
    </source>
</evidence>
<keyword evidence="7" id="KW-0067">ATP-binding</keyword>
<evidence type="ECO:0000256" key="5">
    <source>
        <dbReference type="ARBA" id="ARBA00022741"/>
    </source>
</evidence>
<evidence type="ECO:0000256" key="8">
    <source>
        <dbReference type="ARBA" id="ARBA00023012"/>
    </source>
</evidence>
<proteinExistence type="predicted"/>
<dbReference type="Gene3D" id="1.20.5.1930">
    <property type="match status" value="1"/>
</dbReference>
<feature type="domain" description="Histidine kinase/HSP90-like ATPase" evidence="10">
    <location>
        <begin position="332"/>
        <end position="420"/>
    </location>
</feature>
<dbReference type="PANTHER" id="PTHR24421:SF10">
    <property type="entry name" value="NITRATE_NITRITE SENSOR PROTEIN NARQ"/>
    <property type="match status" value="1"/>
</dbReference>
<keyword evidence="9" id="KW-0472">Membrane</keyword>
<dbReference type="Gene3D" id="3.30.565.10">
    <property type="entry name" value="Histidine kinase-like ATPase, C-terminal domain"/>
    <property type="match status" value="1"/>
</dbReference>
<evidence type="ECO:0000313" key="13">
    <source>
        <dbReference type="Proteomes" id="UP001501231"/>
    </source>
</evidence>
<dbReference type="InterPro" id="IPR011712">
    <property type="entry name" value="Sig_transdc_His_kin_sub3_dim/P"/>
</dbReference>
<dbReference type="InterPro" id="IPR036890">
    <property type="entry name" value="HATPase_C_sf"/>
</dbReference>
<dbReference type="Pfam" id="PF02518">
    <property type="entry name" value="HATPase_c"/>
    <property type="match status" value="1"/>
</dbReference>
<dbReference type="SUPFAM" id="SSF55874">
    <property type="entry name" value="ATPase domain of HSP90 chaperone/DNA topoisomerase II/histidine kinase"/>
    <property type="match status" value="1"/>
</dbReference>
<dbReference type="EC" id="2.7.13.3" evidence="2"/>
<gene>
    <name evidence="12" type="ORF">GCM10010191_51470</name>
</gene>
<evidence type="ECO:0000259" key="11">
    <source>
        <dbReference type="Pfam" id="PF07730"/>
    </source>
</evidence>
<reference evidence="12 13" key="1">
    <citation type="journal article" date="2019" name="Int. J. Syst. Evol. Microbiol.">
        <title>The Global Catalogue of Microorganisms (GCM) 10K type strain sequencing project: providing services to taxonomists for standard genome sequencing and annotation.</title>
        <authorList>
            <consortium name="The Broad Institute Genomics Platform"/>
            <consortium name="The Broad Institute Genome Sequencing Center for Infectious Disease"/>
            <person name="Wu L."/>
            <person name="Ma J."/>
        </authorList>
    </citation>
    <scope>NUCLEOTIDE SEQUENCE [LARGE SCALE GENOMIC DNA]</scope>
    <source>
        <strain evidence="12 13">JCM 3325</strain>
    </source>
</reference>
<dbReference type="CDD" id="cd16917">
    <property type="entry name" value="HATPase_UhpB-NarQ-NarX-like"/>
    <property type="match status" value="1"/>
</dbReference>
<feature type="transmembrane region" description="Helical" evidence="9">
    <location>
        <begin position="108"/>
        <end position="125"/>
    </location>
</feature>
<comment type="catalytic activity">
    <reaction evidence="1">
        <text>ATP + protein L-histidine = ADP + protein N-phospho-L-histidine.</text>
        <dbReference type="EC" id="2.7.13.3"/>
    </reaction>
</comment>
<feature type="transmembrane region" description="Helical" evidence="9">
    <location>
        <begin position="53"/>
        <end position="70"/>
    </location>
</feature>
<sequence length="425" mass="44796">MLSPQETEARLRRQTDDREFGLAYGVAMPAETVNRTAPAPSRFRGPFTRWPRAADAALALAVFLATVFLMDGPGDAVSVRPIGDVQIGALPVFAVGAAALYWRRRHPLVVVGVAVAAWAVTLVGVDDKDMTGMVTLIALYSAGRYSTEDRWGRAGVAAAVLVVNVEGVTARAPWEEAAVYGTIAMFGVWYVGRRLRLRAERAAQSLRAQAAEAHRIVAEERTRIARELHDVVAHRVSLMTVQAGAARAVASEDLDGALRAMGAVEEAGRQALGELRHLLGVLRPEAGLDGLGPQPGLADLPRLVEQIRKAGVEVSLSADGAPAELPARVDLFAYRIVQEALTNVLKHAGPGAHAEVRLGTDGDAIVIDVLDDGRGPVPGPAAAKGHGIIGMRERALLLGGTLDAHPRPGGGFRVAAHLPTGGEPA</sequence>
<dbReference type="GO" id="GO:0016301">
    <property type="term" value="F:kinase activity"/>
    <property type="evidence" value="ECO:0007669"/>
    <property type="project" value="UniProtKB-KW"/>
</dbReference>
<keyword evidence="9" id="KW-1133">Transmembrane helix</keyword>
<feature type="transmembrane region" description="Helical" evidence="9">
    <location>
        <begin position="82"/>
        <end position="101"/>
    </location>
</feature>
<accession>A0ABN3JJF5</accession>
<dbReference type="Pfam" id="PF07730">
    <property type="entry name" value="HisKA_3"/>
    <property type="match status" value="1"/>
</dbReference>
<evidence type="ECO:0000256" key="4">
    <source>
        <dbReference type="ARBA" id="ARBA00022679"/>
    </source>
</evidence>
<dbReference type="PANTHER" id="PTHR24421">
    <property type="entry name" value="NITRATE/NITRITE SENSOR PROTEIN NARX-RELATED"/>
    <property type="match status" value="1"/>
</dbReference>
<keyword evidence="9" id="KW-0812">Transmembrane</keyword>
<evidence type="ECO:0000259" key="10">
    <source>
        <dbReference type="Pfam" id="PF02518"/>
    </source>
</evidence>
<dbReference type="EMBL" id="BAAARW010000020">
    <property type="protein sequence ID" value="GAA2431383.1"/>
    <property type="molecule type" value="Genomic_DNA"/>
</dbReference>
<evidence type="ECO:0000256" key="7">
    <source>
        <dbReference type="ARBA" id="ARBA00022840"/>
    </source>
</evidence>
<keyword evidence="8" id="KW-0902">Two-component regulatory system</keyword>
<name>A0ABN3JJF5_9ACTN</name>
<keyword evidence="13" id="KW-1185">Reference proteome</keyword>
<evidence type="ECO:0000256" key="1">
    <source>
        <dbReference type="ARBA" id="ARBA00000085"/>
    </source>
</evidence>
<protein>
    <recommendedName>
        <fullName evidence="2">histidine kinase</fullName>
        <ecNumber evidence="2">2.7.13.3</ecNumber>
    </recommendedName>
</protein>
<keyword evidence="3" id="KW-0597">Phosphoprotein</keyword>
<evidence type="ECO:0000313" key="12">
    <source>
        <dbReference type="EMBL" id="GAA2431383.1"/>
    </source>
</evidence>
<dbReference type="Proteomes" id="UP001501231">
    <property type="component" value="Unassembled WGS sequence"/>
</dbReference>
<dbReference type="RefSeq" id="WP_344592237.1">
    <property type="nucleotide sequence ID" value="NZ_BAAARW010000020.1"/>
</dbReference>
<evidence type="ECO:0000256" key="9">
    <source>
        <dbReference type="SAM" id="Phobius"/>
    </source>
</evidence>
<evidence type="ECO:0000256" key="3">
    <source>
        <dbReference type="ARBA" id="ARBA00022553"/>
    </source>
</evidence>